<evidence type="ECO:0000259" key="1">
    <source>
        <dbReference type="Pfam" id="PF13454"/>
    </source>
</evidence>
<reference evidence="2" key="1">
    <citation type="submission" date="2021-04" db="EMBL/GenBank/DDBJ databases">
        <title>Genome based classification of Actinospica acidithermotolerans sp. nov., an actinobacterium isolated from an Indonesian hot spring.</title>
        <authorList>
            <person name="Kusuma A.B."/>
            <person name="Putra K.E."/>
            <person name="Nafisah S."/>
            <person name="Loh J."/>
            <person name="Nouioui I."/>
            <person name="Goodfellow M."/>
        </authorList>
    </citation>
    <scope>NUCLEOTIDE SEQUENCE</scope>
    <source>
        <strain evidence="2">MGRD01-02</strain>
    </source>
</reference>
<name>A0A941EJP0_9ACTN</name>
<evidence type="ECO:0000313" key="2">
    <source>
        <dbReference type="EMBL" id="MBR7828844.1"/>
    </source>
</evidence>
<dbReference type="Proteomes" id="UP000676325">
    <property type="component" value="Unassembled WGS sequence"/>
</dbReference>
<comment type="caution">
    <text evidence="2">The sequence shown here is derived from an EMBL/GenBank/DDBJ whole genome shotgun (WGS) entry which is preliminary data.</text>
</comment>
<proteinExistence type="predicted"/>
<dbReference type="PANTHER" id="PTHR40254">
    <property type="entry name" value="BLR0577 PROTEIN"/>
    <property type="match status" value="1"/>
</dbReference>
<organism evidence="2 3">
    <name type="scientific">Actinospica acidithermotolerans</name>
    <dbReference type="NCBI Taxonomy" id="2828514"/>
    <lineage>
        <taxon>Bacteria</taxon>
        <taxon>Bacillati</taxon>
        <taxon>Actinomycetota</taxon>
        <taxon>Actinomycetes</taxon>
        <taxon>Catenulisporales</taxon>
        <taxon>Actinospicaceae</taxon>
        <taxon>Actinospica</taxon>
    </lineage>
</organism>
<dbReference type="Pfam" id="PF13454">
    <property type="entry name" value="NAD_binding_9"/>
    <property type="match status" value="1"/>
</dbReference>
<dbReference type="InterPro" id="IPR036188">
    <property type="entry name" value="FAD/NAD-bd_sf"/>
</dbReference>
<dbReference type="PANTHER" id="PTHR40254:SF1">
    <property type="entry name" value="BLR0577 PROTEIN"/>
    <property type="match status" value="1"/>
</dbReference>
<keyword evidence="3" id="KW-1185">Reference proteome</keyword>
<dbReference type="RefSeq" id="WP_212519978.1">
    <property type="nucleotide sequence ID" value="NZ_JAGSOH010000067.1"/>
</dbReference>
<dbReference type="SUPFAM" id="SSF51905">
    <property type="entry name" value="FAD/NAD(P)-binding domain"/>
    <property type="match status" value="1"/>
</dbReference>
<dbReference type="Gene3D" id="3.50.50.60">
    <property type="entry name" value="FAD/NAD(P)-binding domain"/>
    <property type="match status" value="1"/>
</dbReference>
<dbReference type="EMBL" id="JAGSOH010000067">
    <property type="protein sequence ID" value="MBR7828844.1"/>
    <property type="molecule type" value="Genomic_DNA"/>
</dbReference>
<accession>A0A941EJP0</accession>
<feature type="domain" description="FAD-dependent urate hydroxylase HpyO/Asp monooxygenase CreE-like FAD/NAD(P)-binding" evidence="1">
    <location>
        <begin position="12"/>
        <end position="195"/>
    </location>
</feature>
<dbReference type="InterPro" id="IPR052189">
    <property type="entry name" value="L-asp_N-monooxygenase_NS-form"/>
</dbReference>
<gene>
    <name evidence="2" type="ORF">KDK95_21220</name>
</gene>
<dbReference type="InterPro" id="IPR038732">
    <property type="entry name" value="HpyO/CreE_NAD-binding"/>
</dbReference>
<evidence type="ECO:0000313" key="3">
    <source>
        <dbReference type="Proteomes" id="UP000676325"/>
    </source>
</evidence>
<protein>
    <submittedName>
        <fullName evidence="2">FAD/NAD(P)-binding protein</fullName>
    </submittedName>
</protein>
<sequence length="663" mass="72524">MVDDGMVTTVCVIGAGPRGLSVLERLCANERARPGGNRRLVVHVVDPGRPGAGGVWRVDQSKHLLMNTVSSQVTVFTDASARIDGPIEPGPSLYDWAAELTLLGGFEEYEDWVAEEVTRLGPDTYPTRALYGRYLIYCFQRIVARAPQHVTVHVHRSQAVAMSDVHGVSNGHQGVRLENGTRLNELDAIVMAQGHVGARLTPRQERTAALARIHFLTYITPSNPADVDLEVIEPGATVLMRGLGLNFFDYMALLTLGRGGRFIAEGDRLRYRPSGAEPVLYASSRRGVPYHARGENQKGAYGRYTPRLLTSEYVAGLRERSTTGGDRLDFASDLWPLLCREVESVYYETLLRSRSQAEDAERLGSAILNAPAGIEPIDVARGFGIDDGELWDWKRIMDPCRGRQFADRDEFRRWILGYLEQDVRHAESGNVEGPLKAALDVLRDMRNEVRLAVDHGGLDGGSHRDDLEGWYTPLNAFLSIGPPVSRIREMIALIEAGVLELTGPGTQIRFDAVNPSFVAESRAVPGPPIRANALIEARLPEPDLRRTADPLLLHLLHTEQASPFRIPSAAGGEHETGGLAVSERPYHLLDARGRAHPRRFAFGVPTEAVHWATAAGIRPGVDSVTLGDSDSIARAVLALPPASTPPGNVVAPTDETDLKELIV</sequence>
<dbReference type="AlphaFoldDB" id="A0A941EJP0"/>